<sequence>MIKTLLFDFGDVFINLDKAATFRELKKLGLEDFSSGMMEQNQLYEMGKISSEEFVNFYISKIPESNSKKLIIAWNSILLDFPQHRLEFLQQLKEENKYQLILLSNTNDLHISWIKENVSFFTEFKSCFDAFYLSHEINFRKPNADIYEFVLEKHQLQPNEVLFIDDTQENTEAAKSLGIHTWNIDPNTEDVVDLFSTKSELF</sequence>
<proteinExistence type="predicted"/>
<dbReference type="NCBIfam" id="TIGR01509">
    <property type="entry name" value="HAD-SF-IA-v3"/>
    <property type="match status" value="1"/>
</dbReference>
<dbReference type="GO" id="GO:0016787">
    <property type="term" value="F:hydrolase activity"/>
    <property type="evidence" value="ECO:0007669"/>
    <property type="project" value="UniProtKB-KW"/>
</dbReference>
<dbReference type="Proteomes" id="UP000184225">
    <property type="component" value="Unassembled WGS sequence"/>
</dbReference>
<dbReference type="OrthoDB" id="9797415at2"/>
<keyword evidence="2" id="KW-1185">Reference proteome</keyword>
<dbReference type="InterPro" id="IPR006439">
    <property type="entry name" value="HAD-SF_hydro_IA"/>
</dbReference>
<organism evidence="1 2">
    <name type="scientific">Mesonia phycicola</name>
    <dbReference type="NCBI Taxonomy" id="579105"/>
    <lineage>
        <taxon>Bacteria</taxon>
        <taxon>Pseudomonadati</taxon>
        <taxon>Bacteroidota</taxon>
        <taxon>Flavobacteriia</taxon>
        <taxon>Flavobacteriales</taxon>
        <taxon>Flavobacteriaceae</taxon>
        <taxon>Mesonia</taxon>
    </lineage>
</organism>
<accession>A0A1M6FHQ3</accession>
<dbReference type="SUPFAM" id="SSF56784">
    <property type="entry name" value="HAD-like"/>
    <property type="match status" value="1"/>
</dbReference>
<dbReference type="PANTHER" id="PTHR43611">
    <property type="entry name" value="ALPHA-D-GLUCOSE 1-PHOSPHATE PHOSPHATASE"/>
    <property type="match status" value="1"/>
</dbReference>
<dbReference type="InterPro" id="IPR023198">
    <property type="entry name" value="PGP-like_dom2"/>
</dbReference>
<dbReference type="Pfam" id="PF13419">
    <property type="entry name" value="HAD_2"/>
    <property type="match status" value="1"/>
</dbReference>
<evidence type="ECO:0000313" key="2">
    <source>
        <dbReference type="Proteomes" id="UP000184225"/>
    </source>
</evidence>
<dbReference type="SFLD" id="SFLDG01129">
    <property type="entry name" value="C1.5:_HAD__Beta-PGM__Phosphata"/>
    <property type="match status" value="1"/>
</dbReference>
<name>A0A1M6FHQ3_9FLAO</name>
<dbReference type="CDD" id="cd02603">
    <property type="entry name" value="HAD_sEH-N_like"/>
    <property type="match status" value="1"/>
</dbReference>
<dbReference type="EMBL" id="FQYY01000006">
    <property type="protein sequence ID" value="SHI97193.1"/>
    <property type="molecule type" value="Genomic_DNA"/>
</dbReference>
<dbReference type="Gene3D" id="3.40.50.1000">
    <property type="entry name" value="HAD superfamily/HAD-like"/>
    <property type="match status" value="1"/>
</dbReference>
<dbReference type="InterPro" id="IPR023214">
    <property type="entry name" value="HAD_sf"/>
</dbReference>
<gene>
    <name evidence="1" type="ORF">SAMN04488096_106148</name>
</gene>
<evidence type="ECO:0000313" key="1">
    <source>
        <dbReference type="EMBL" id="SHI97193.1"/>
    </source>
</evidence>
<dbReference type="InterPro" id="IPR036412">
    <property type="entry name" value="HAD-like_sf"/>
</dbReference>
<dbReference type="SFLD" id="SFLDS00003">
    <property type="entry name" value="Haloacid_Dehalogenase"/>
    <property type="match status" value="1"/>
</dbReference>
<dbReference type="Gene3D" id="1.10.150.240">
    <property type="entry name" value="Putative phosphatase, domain 2"/>
    <property type="match status" value="1"/>
</dbReference>
<dbReference type="InterPro" id="IPR041492">
    <property type="entry name" value="HAD_2"/>
</dbReference>
<dbReference type="PRINTS" id="PR00413">
    <property type="entry name" value="HADHALOGNASE"/>
</dbReference>
<keyword evidence="1" id="KW-0378">Hydrolase</keyword>
<dbReference type="RefSeq" id="WP_073151422.1">
    <property type="nucleotide sequence ID" value="NZ_FQYY01000006.1"/>
</dbReference>
<protein>
    <submittedName>
        <fullName evidence="1">Putative hydrolase of the HAD superfamily</fullName>
    </submittedName>
</protein>
<dbReference type="PANTHER" id="PTHR43611:SF3">
    <property type="entry name" value="FLAVIN MONONUCLEOTIDE HYDROLASE 1, CHLOROPLATIC"/>
    <property type="match status" value="1"/>
</dbReference>
<dbReference type="AlphaFoldDB" id="A0A1M6FHQ3"/>
<dbReference type="STRING" id="579105.SAMN04488096_106148"/>
<reference evidence="1 2" key="1">
    <citation type="submission" date="2016-11" db="EMBL/GenBank/DDBJ databases">
        <authorList>
            <person name="Jaros S."/>
            <person name="Januszkiewicz K."/>
            <person name="Wedrychowicz H."/>
        </authorList>
    </citation>
    <scope>NUCLEOTIDE SEQUENCE [LARGE SCALE GENOMIC DNA]</scope>
    <source>
        <strain evidence="1 2">DSM 21425</strain>
    </source>
</reference>